<name>A0A9W7YB72_9FUNG</name>
<comment type="caution">
    <text evidence="5">The sequence shown here is derived from an EMBL/GenBank/DDBJ whole genome shotgun (WGS) entry which is preliminary data.</text>
</comment>
<dbReference type="InterPro" id="IPR025110">
    <property type="entry name" value="AMP-bd_C"/>
</dbReference>
<accession>A0A9W7YB72</accession>
<evidence type="ECO:0000256" key="1">
    <source>
        <dbReference type="ARBA" id="ARBA00006432"/>
    </source>
</evidence>
<evidence type="ECO:0000256" key="2">
    <source>
        <dbReference type="ARBA" id="ARBA00022598"/>
    </source>
</evidence>
<dbReference type="Gene3D" id="3.40.50.12780">
    <property type="entry name" value="N-terminal domain of ligase-like"/>
    <property type="match status" value="2"/>
</dbReference>
<keyword evidence="6" id="KW-1185">Reference proteome</keyword>
<dbReference type="InterPro" id="IPR045851">
    <property type="entry name" value="AMP-bd_C_sf"/>
</dbReference>
<gene>
    <name evidence="5" type="ORF">LPJ61_003449</name>
</gene>
<dbReference type="Proteomes" id="UP001143981">
    <property type="component" value="Unassembled WGS sequence"/>
</dbReference>
<feature type="domain" description="AMP-binding enzyme C-terminal" evidence="4">
    <location>
        <begin position="305"/>
        <end position="390"/>
    </location>
</feature>
<organism evidence="5 6">
    <name type="scientific">Coemansia biformis</name>
    <dbReference type="NCBI Taxonomy" id="1286918"/>
    <lineage>
        <taxon>Eukaryota</taxon>
        <taxon>Fungi</taxon>
        <taxon>Fungi incertae sedis</taxon>
        <taxon>Zoopagomycota</taxon>
        <taxon>Kickxellomycotina</taxon>
        <taxon>Kickxellomycetes</taxon>
        <taxon>Kickxellales</taxon>
        <taxon>Kickxellaceae</taxon>
        <taxon>Coemansia</taxon>
    </lineage>
</organism>
<feature type="non-terminal residue" evidence="5">
    <location>
        <position position="408"/>
    </location>
</feature>
<proteinExistence type="inferred from homology"/>
<dbReference type="OrthoDB" id="10253115at2759"/>
<keyword evidence="2" id="KW-0436">Ligase</keyword>
<comment type="similarity">
    <text evidence="1">Belongs to the ATP-dependent AMP-binding enzyme family.</text>
</comment>
<dbReference type="Gene3D" id="3.30.300.30">
    <property type="match status" value="1"/>
</dbReference>
<evidence type="ECO:0008006" key="7">
    <source>
        <dbReference type="Google" id="ProtNLM"/>
    </source>
</evidence>
<feature type="domain" description="AMP-dependent synthetase/ligase" evidence="3">
    <location>
        <begin position="2"/>
        <end position="199"/>
    </location>
</feature>
<dbReference type="Pfam" id="PF00501">
    <property type="entry name" value="AMP-binding"/>
    <property type="match status" value="1"/>
</dbReference>
<dbReference type="PANTHER" id="PTHR24096:SF149">
    <property type="entry name" value="AMP-BINDING DOMAIN-CONTAINING PROTEIN-RELATED"/>
    <property type="match status" value="1"/>
</dbReference>
<dbReference type="AlphaFoldDB" id="A0A9W7YB72"/>
<evidence type="ECO:0000313" key="5">
    <source>
        <dbReference type="EMBL" id="KAJ1729592.1"/>
    </source>
</evidence>
<evidence type="ECO:0000259" key="3">
    <source>
        <dbReference type="Pfam" id="PF00501"/>
    </source>
</evidence>
<dbReference type="SUPFAM" id="SSF56801">
    <property type="entry name" value="Acetyl-CoA synthetase-like"/>
    <property type="match status" value="1"/>
</dbReference>
<dbReference type="InterPro" id="IPR042099">
    <property type="entry name" value="ANL_N_sf"/>
</dbReference>
<dbReference type="InterPro" id="IPR000873">
    <property type="entry name" value="AMP-dep_synth/lig_dom"/>
</dbReference>
<protein>
    <recommendedName>
        <fullName evidence="7">Acetyl-CoA synthetase-like protein</fullName>
    </recommendedName>
</protein>
<evidence type="ECO:0000313" key="6">
    <source>
        <dbReference type="Proteomes" id="UP001143981"/>
    </source>
</evidence>
<sequence>TLRESELGGHLGGCKAKALFVGRQQVPVVRRALAEGLLNIPGAFIIMIDDTTQPPHGMISLSALLCSRPYSRHQFNDARRAESTVAAILFSSGTAGLPKAVMLSHRNFVASSPLVLRRYLAVLPFAHVYGLDSLIVNSVAAGRTQYIMSHYSVEGFLRAIQEHRIQAACAVPSILSQITKCGFIDKYDLSTLQAVTTCSGVCVAVGETSARMSAGVVKAGSEVKIVNPATGCELGADQEGEICIRGPTVMMGYLSQPGETRRVIDGGGFLHTGDIGFVSSAGLLFITDRSKDLIKVKGLQVAPAEIEGLLMGHPQVTDAAVIGVDDLAHATEVPMALVVPKDPTVALDAVAAAELRRALDLWMKSRTANHKHLRGGIVFVDAIPRNQMGKILRRELRAQHVARSKAKL</sequence>
<reference evidence="5" key="1">
    <citation type="submission" date="2022-07" db="EMBL/GenBank/DDBJ databases">
        <title>Phylogenomic reconstructions and comparative analyses of Kickxellomycotina fungi.</title>
        <authorList>
            <person name="Reynolds N.K."/>
            <person name="Stajich J.E."/>
            <person name="Barry K."/>
            <person name="Grigoriev I.V."/>
            <person name="Crous P."/>
            <person name="Smith M.E."/>
        </authorList>
    </citation>
    <scope>NUCLEOTIDE SEQUENCE</scope>
    <source>
        <strain evidence="5">BCRC 34381</strain>
    </source>
</reference>
<evidence type="ECO:0000259" key="4">
    <source>
        <dbReference type="Pfam" id="PF13193"/>
    </source>
</evidence>
<dbReference type="EMBL" id="JANBOI010000586">
    <property type="protein sequence ID" value="KAJ1729592.1"/>
    <property type="molecule type" value="Genomic_DNA"/>
</dbReference>
<dbReference type="PANTHER" id="PTHR24096">
    <property type="entry name" value="LONG-CHAIN-FATTY-ACID--COA LIGASE"/>
    <property type="match status" value="1"/>
</dbReference>
<dbReference type="Pfam" id="PF13193">
    <property type="entry name" value="AMP-binding_C"/>
    <property type="match status" value="1"/>
</dbReference>
<dbReference type="GO" id="GO:0016405">
    <property type="term" value="F:CoA-ligase activity"/>
    <property type="evidence" value="ECO:0007669"/>
    <property type="project" value="TreeGrafter"/>
</dbReference>